<feature type="domain" description="Nitrite/sulphite reductase 4Fe-4S" evidence="7">
    <location>
        <begin position="82"/>
        <end position="216"/>
    </location>
</feature>
<keyword evidence="4" id="KW-0560">Oxidoreductase</keyword>
<evidence type="ECO:0000256" key="6">
    <source>
        <dbReference type="ARBA" id="ARBA00023014"/>
    </source>
</evidence>
<dbReference type="STRING" id="485916.Dtox_1372"/>
<dbReference type="InterPro" id="IPR052034">
    <property type="entry name" value="NasD-like"/>
</dbReference>
<dbReference type="RefSeq" id="WP_015756963.1">
    <property type="nucleotide sequence ID" value="NC_013216.1"/>
</dbReference>
<evidence type="ECO:0000313" key="9">
    <source>
        <dbReference type="EMBL" id="ACV62248.1"/>
    </source>
</evidence>
<proteinExistence type="predicted"/>
<evidence type="ECO:0000256" key="2">
    <source>
        <dbReference type="ARBA" id="ARBA00022617"/>
    </source>
</evidence>
<dbReference type="InterPro" id="IPR006067">
    <property type="entry name" value="NO2/SO3_Rdtase_4Fe4S_dom"/>
</dbReference>
<dbReference type="SUPFAM" id="SSF56014">
    <property type="entry name" value="Nitrite and sulphite reductase 4Fe-4S domain-like"/>
    <property type="match status" value="1"/>
</dbReference>
<keyword evidence="2" id="KW-0349">Heme</keyword>
<feature type="domain" description="Nitrite/Sulfite reductase ferredoxin-like" evidence="8">
    <location>
        <begin position="10"/>
        <end position="73"/>
    </location>
</feature>
<dbReference type="SUPFAM" id="SSF55124">
    <property type="entry name" value="Nitrite/Sulfite reductase N-terminal domain-like"/>
    <property type="match status" value="1"/>
</dbReference>
<dbReference type="InterPro" id="IPR036136">
    <property type="entry name" value="Nit/Sulf_reduc_fer-like_dom_sf"/>
</dbReference>
<dbReference type="KEGG" id="dae:Dtox_1372"/>
<dbReference type="GO" id="GO:0051539">
    <property type="term" value="F:4 iron, 4 sulfur cluster binding"/>
    <property type="evidence" value="ECO:0007669"/>
    <property type="project" value="UniProtKB-KW"/>
</dbReference>
<gene>
    <name evidence="9" type="ordered locus">Dtox_1372</name>
</gene>
<dbReference type="eggNOG" id="COG1251">
    <property type="taxonomic scope" value="Bacteria"/>
</dbReference>
<keyword evidence="5" id="KW-0408">Iron</keyword>
<dbReference type="PANTHER" id="PTHR43809:SF1">
    <property type="entry name" value="NITRITE REDUCTASE (NADH) LARGE SUBUNIT"/>
    <property type="match status" value="1"/>
</dbReference>
<dbReference type="Pfam" id="PF01077">
    <property type="entry name" value="NIR_SIR"/>
    <property type="match status" value="1"/>
</dbReference>
<keyword evidence="3" id="KW-0479">Metal-binding</keyword>
<dbReference type="InterPro" id="IPR045854">
    <property type="entry name" value="NO2/SO3_Rdtase_4Fe4S_sf"/>
</dbReference>
<dbReference type="PANTHER" id="PTHR43809">
    <property type="entry name" value="NITRITE REDUCTASE (NADH) LARGE SUBUNIT"/>
    <property type="match status" value="1"/>
</dbReference>
<dbReference type="EMBL" id="CP001720">
    <property type="protein sequence ID" value="ACV62248.1"/>
    <property type="molecule type" value="Genomic_DNA"/>
</dbReference>
<dbReference type="PIRSF" id="PIRSF037487">
    <property type="entry name" value="Sulfite_red_assimil"/>
    <property type="match status" value="1"/>
</dbReference>
<dbReference type="AlphaFoldDB" id="C8W6F9"/>
<dbReference type="Proteomes" id="UP000002217">
    <property type="component" value="Chromosome"/>
</dbReference>
<dbReference type="HOGENOM" id="CLU_072599_0_0_9"/>
<dbReference type="InterPro" id="IPR006066">
    <property type="entry name" value="NO2/SO3_Rdtase_FeS/sirohaem_BS"/>
</dbReference>
<name>C8W6F9_DESAS</name>
<keyword evidence="6" id="KW-0411">Iron-sulfur</keyword>
<evidence type="ECO:0000256" key="1">
    <source>
        <dbReference type="ARBA" id="ARBA00022485"/>
    </source>
</evidence>
<dbReference type="PROSITE" id="PS00365">
    <property type="entry name" value="NIR_SIR"/>
    <property type="match status" value="1"/>
</dbReference>
<keyword evidence="10" id="KW-1185">Reference proteome</keyword>
<dbReference type="PRINTS" id="PR00397">
    <property type="entry name" value="SIROHAEM"/>
</dbReference>
<evidence type="ECO:0000256" key="5">
    <source>
        <dbReference type="ARBA" id="ARBA00023004"/>
    </source>
</evidence>
<reference evidence="9 10" key="1">
    <citation type="journal article" date="2009" name="Stand. Genomic Sci.">
        <title>Complete genome sequence of Desulfotomaculum acetoxidans type strain (5575).</title>
        <authorList>
            <person name="Spring S."/>
            <person name="Lapidus A."/>
            <person name="Schroder M."/>
            <person name="Gleim D."/>
            <person name="Sims D."/>
            <person name="Meincke L."/>
            <person name="Glavina Del Rio T."/>
            <person name="Tice H."/>
            <person name="Copeland A."/>
            <person name="Cheng J.F."/>
            <person name="Lucas S."/>
            <person name="Chen F."/>
            <person name="Nolan M."/>
            <person name="Bruce D."/>
            <person name="Goodwin L."/>
            <person name="Pitluck S."/>
            <person name="Ivanova N."/>
            <person name="Mavromatis K."/>
            <person name="Mikhailova N."/>
            <person name="Pati A."/>
            <person name="Chen A."/>
            <person name="Palaniappan K."/>
            <person name="Land M."/>
            <person name="Hauser L."/>
            <person name="Chang Y.J."/>
            <person name="Jeffries C.D."/>
            <person name="Chain P."/>
            <person name="Saunders E."/>
            <person name="Brettin T."/>
            <person name="Detter J.C."/>
            <person name="Goker M."/>
            <person name="Bristow J."/>
            <person name="Eisen J.A."/>
            <person name="Markowitz V."/>
            <person name="Hugenholtz P."/>
            <person name="Kyrpides N.C."/>
            <person name="Klenk H.P."/>
            <person name="Han C."/>
        </authorList>
    </citation>
    <scope>NUCLEOTIDE SEQUENCE [LARGE SCALE GENOMIC DNA]</scope>
    <source>
        <strain evidence="10">ATCC 49208 / DSM 771 / VKM B-1644</strain>
    </source>
</reference>
<sequence>MSDKPRGAILQRDGQTYAIVPKIKGGLLDLATLKKLTATVEKYNIPIVKLTSAQRLALVGMKAEDIEAIWTDLGMEPAPATGSVVRSVQVCPGNAVCKNGQQNSLQLGIKIDEMFSGKALPGKVKIGVSGCPLSCAEPKVRDIGLLGKAAGWTLVAGGSAGARPRIADQITEGLTDEQALELISKIIEVYGEQAKKGERIGNLIERIGLDEFKKLLL</sequence>
<protein>
    <submittedName>
        <fullName evidence="9">Nitrite and sulphite reductase 4Fe-4S region</fullName>
    </submittedName>
</protein>
<organism evidence="9 10">
    <name type="scientific">Desulfofarcimen acetoxidans (strain ATCC 49208 / DSM 771 / KCTC 5769 / VKM B-1644 / 5575)</name>
    <name type="common">Desulfotomaculum acetoxidans</name>
    <dbReference type="NCBI Taxonomy" id="485916"/>
    <lineage>
        <taxon>Bacteria</taxon>
        <taxon>Bacillati</taxon>
        <taxon>Bacillota</taxon>
        <taxon>Clostridia</taxon>
        <taxon>Eubacteriales</taxon>
        <taxon>Peptococcaceae</taxon>
        <taxon>Desulfofarcimen</taxon>
    </lineage>
</organism>
<dbReference type="InterPro" id="IPR005117">
    <property type="entry name" value="NiRdtase/SiRdtase_haem-b_fer"/>
</dbReference>
<evidence type="ECO:0000313" key="10">
    <source>
        <dbReference type="Proteomes" id="UP000002217"/>
    </source>
</evidence>
<evidence type="ECO:0000256" key="4">
    <source>
        <dbReference type="ARBA" id="ARBA00023002"/>
    </source>
</evidence>
<evidence type="ECO:0000256" key="3">
    <source>
        <dbReference type="ARBA" id="ARBA00022723"/>
    </source>
</evidence>
<keyword evidence="1" id="KW-0004">4Fe-4S</keyword>
<accession>C8W6F9</accession>
<dbReference type="GO" id="GO:0016491">
    <property type="term" value="F:oxidoreductase activity"/>
    <property type="evidence" value="ECO:0007669"/>
    <property type="project" value="UniProtKB-KW"/>
</dbReference>
<dbReference type="Pfam" id="PF03460">
    <property type="entry name" value="NIR_SIR_ferr"/>
    <property type="match status" value="1"/>
</dbReference>
<dbReference type="GO" id="GO:0020037">
    <property type="term" value="F:heme binding"/>
    <property type="evidence" value="ECO:0007669"/>
    <property type="project" value="InterPro"/>
</dbReference>
<dbReference type="GO" id="GO:0046872">
    <property type="term" value="F:metal ion binding"/>
    <property type="evidence" value="ECO:0007669"/>
    <property type="project" value="UniProtKB-KW"/>
</dbReference>
<dbReference type="OrthoDB" id="9800558at2"/>
<evidence type="ECO:0000259" key="8">
    <source>
        <dbReference type="Pfam" id="PF03460"/>
    </source>
</evidence>
<dbReference type="Gene3D" id="3.30.413.10">
    <property type="entry name" value="Sulfite Reductase Hemoprotein, domain 1"/>
    <property type="match status" value="1"/>
</dbReference>
<dbReference type="InterPro" id="IPR017220">
    <property type="entry name" value="Sulphite_reductase_assimil"/>
</dbReference>
<evidence type="ECO:0000259" key="7">
    <source>
        <dbReference type="Pfam" id="PF01077"/>
    </source>
</evidence>